<evidence type="ECO:0000256" key="3">
    <source>
        <dbReference type="ARBA" id="ARBA00022777"/>
    </source>
</evidence>
<dbReference type="GO" id="GO:0005524">
    <property type="term" value="F:ATP binding"/>
    <property type="evidence" value="ECO:0007669"/>
    <property type="project" value="UniProtKB-KW"/>
</dbReference>
<feature type="compositionally biased region" description="Basic and acidic residues" evidence="9">
    <location>
        <begin position="456"/>
        <end position="484"/>
    </location>
</feature>
<comment type="caution">
    <text evidence="12">The sequence shown here is derived from an EMBL/GenBank/DDBJ whole genome shotgun (WGS) entry which is preliminary data.</text>
</comment>
<keyword evidence="4 8" id="KW-0067">ATP-binding</keyword>
<dbReference type="EC" id="2.7.10.2" evidence="8"/>
<dbReference type="InterPro" id="IPR036860">
    <property type="entry name" value="SH2_dom_sf"/>
</dbReference>
<dbReference type="InterPro" id="IPR050198">
    <property type="entry name" value="Non-receptor_tyrosine_kinases"/>
</dbReference>
<dbReference type="PRINTS" id="PR00109">
    <property type="entry name" value="TYRKINASE"/>
</dbReference>
<organism evidence="12 13">
    <name type="scientific">Cylicocyclus nassatus</name>
    <name type="common">Nematode worm</name>
    <dbReference type="NCBI Taxonomy" id="53992"/>
    <lineage>
        <taxon>Eukaryota</taxon>
        <taxon>Metazoa</taxon>
        <taxon>Ecdysozoa</taxon>
        <taxon>Nematoda</taxon>
        <taxon>Chromadorea</taxon>
        <taxon>Rhabditida</taxon>
        <taxon>Rhabditina</taxon>
        <taxon>Rhabditomorpha</taxon>
        <taxon>Strongyloidea</taxon>
        <taxon>Strongylidae</taxon>
        <taxon>Cylicocyclus</taxon>
    </lineage>
</organism>
<dbReference type="SUPFAM" id="SSF56112">
    <property type="entry name" value="Protein kinase-like (PK-like)"/>
    <property type="match status" value="1"/>
</dbReference>
<dbReference type="Gene3D" id="3.30.505.10">
    <property type="entry name" value="SH2 domain"/>
    <property type="match status" value="1"/>
</dbReference>
<dbReference type="Gene3D" id="1.10.510.10">
    <property type="entry name" value="Transferase(Phosphotransferase) domain 1"/>
    <property type="match status" value="1"/>
</dbReference>
<keyword evidence="7" id="KW-0727">SH2 domain</keyword>
<sequence>MSSASRSLTANNPVCENFDVDLMRQPYYHGLLLRDDVPYLLHHHGEFLVRVAQADKNVTKLELVLSVFHDPEHRYDRVKVQSYKDSSVIHLVIQSTSKKKYYIDQGKVFNTVHNLIQYFLENTVVVRGKKVQLKKGITLARWEFGSKSVKIGERIGGTGYEKVCKCNIKVKENEIEAVAITIAGLSPNSLEILKRRARQCRLLRDLRHPCIVQYYGMSMMAPPCRFLCEYVQGEKLNLYLTKQRGKLKRDEMLRMTISAAWGLDYLHSKGILHLDVAAKNCFYNQRVVKIYGFDLAQKALVYTIKSLKKLPVRWMAPESVEMFRFSQKSDIYSYGVLVYEIFAQREPYEGKVKQEAEAEIRKGNLNIFPNQTPKKLAIYVKDKIWNLNPSHRPTMQAVVKFLSEYTGMELEIKESGESKIHQSATAAYVTDVDYIVSKSEHEGDVFEAVMIGGGKRKAEAEKPKKAPKSPKEPAKPKELPKPIEEPLPASAEKVVPPSAEKMEETEKVRGIPTPEEVFAGKLDNTQPEEEEAQGAFAFLCNRTGDLLYDIGAALVRAIKEEAIGLPSDEKSKAAGEASSSGVSSHQKPGVLQKAERIRQTTPSMAGSIKSKQKKPDGV</sequence>
<dbReference type="PROSITE" id="PS00109">
    <property type="entry name" value="PROTEIN_KINASE_TYR"/>
    <property type="match status" value="1"/>
</dbReference>
<dbReference type="SMART" id="SM00252">
    <property type="entry name" value="SH2"/>
    <property type="match status" value="1"/>
</dbReference>
<feature type="region of interest" description="Disordered" evidence="9">
    <location>
        <begin position="562"/>
        <end position="618"/>
    </location>
</feature>
<dbReference type="Proteomes" id="UP001176961">
    <property type="component" value="Unassembled WGS sequence"/>
</dbReference>
<keyword evidence="1 8" id="KW-0808">Transferase</keyword>
<name>A0AA36GNM6_CYLNA</name>
<keyword evidence="3 8" id="KW-0418">Kinase</keyword>
<reference evidence="12" key="1">
    <citation type="submission" date="2023-07" db="EMBL/GenBank/DDBJ databases">
        <authorList>
            <consortium name="CYATHOMIX"/>
        </authorList>
    </citation>
    <scope>NUCLEOTIDE SEQUENCE</scope>
    <source>
        <strain evidence="12">N/A</strain>
    </source>
</reference>
<dbReference type="CDD" id="cd10361">
    <property type="entry name" value="SH2_Fps_family"/>
    <property type="match status" value="1"/>
</dbReference>
<feature type="region of interest" description="Disordered" evidence="9">
    <location>
        <begin position="456"/>
        <end position="509"/>
    </location>
</feature>
<feature type="domain" description="Protein kinase" evidence="11">
    <location>
        <begin position="149"/>
        <end position="406"/>
    </location>
</feature>
<evidence type="ECO:0000256" key="5">
    <source>
        <dbReference type="ARBA" id="ARBA00023137"/>
    </source>
</evidence>
<evidence type="ECO:0000256" key="7">
    <source>
        <dbReference type="PROSITE-ProRule" id="PRU00191"/>
    </source>
</evidence>
<evidence type="ECO:0000259" key="10">
    <source>
        <dbReference type="PROSITE" id="PS50001"/>
    </source>
</evidence>
<evidence type="ECO:0000313" key="13">
    <source>
        <dbReference type="Proteomes" id="UP001176961"/>
    </source>
</evidence>
<proteinExistence type="inferred from homology"/>
<evidence type="ECO:0000256" key="2">
    <source>
        <dbReference type="ARBA" id="ARBA00022741"/>
    </source>
</evidence>
<dbReference type="InterPro" id="IPR000719">
    <property type="entry name" value="Prot_kinase_dom"/>
</dbReference>
<dbReference type="InterPro" id="IPR001245">
    <property type="entry name" value="Ser-Thr/Tyr_kinase_cat_dom"/>
</dbReference>
<dbReference type="InterPro" id="IPR035849">
    <property type="entry name" value="Fes/Fps/Fer_SH2"/>
</dbReference>
<evidence type="ECO:0000256" key="8">
    <source>
        <dbReference type="RuleBase" id="RU362096"/>
    </source>
</evidence>
<keyword evidence="2 8" id="KW-0547">Nucleotide-binding</keyword>
<accession>A0AA36GNM6</accession>
<comment type="catalytic activity">
    <reaction evidence="6 8">
        <text>L-tyrosyl-[protein] + ATP = O-phospho-L-tyrosyl-[protein] + ADP + H(+)</text>
        <dbReference type="Rhea" id="RHEA:10596"/>
        <dbReference type="Rhea" id="RHEA-COMP:10136"/>
        <dbReference type="Rhea" id="RHEA-COMP:20101"/>
        <dbReference type="ChEBI" id="CHEBI:15378"/>
        <dbReference type="ChEBI" id="CHEBI:30616"/>
        <dbReference type="ChEBI" id="CHEBI:46858"/>
        <dbReference type="ChEBI" id="CHEBI:61978"/>
        <dbReference type="ChEBI" id="CHEBI:456216"/>
        <dbReference type="EC" id="2.7.10.2"/>
    </reaction>
</comment>
<dbReference type="SUPFAM" id="SSF55550">
    <property type="entry name" value="SH2 domain"/>
    <property type="match status" value="1"/>
</dbReference>
<dbReference type="Pfam" id="PF07714">
    <property type="entry name" value="PK_Tyr_Ser-Thr"/>
    <property type="match status" value="1"/>
</dbReference>
<dbReference type="EMBL" id="CATQJL010000112">
    <property type="protein sequence ID" value="CAJ0595365.1"/>
    <property type="molecule type" value="Genomic_DNA"/>
</dbReference>
<dbReference type="GO" id="GO:0004715">
    <property type="term" value="F:non-membrane spanning protein tyrosine kinase activity"/>
    <property type="evidence" value="ECO:0007669"/>
    <property type="project" value="UniProtKB-EC"/>
</dbReference>
<dbReference type="PROSITE" id="PS50001">
    <property type="entry name" value="SH2"/>
    <property type="match status" value="1"/>
</dbReference>
<evidence type="ECO:0000256" key="4">
    <source>
        <dbReference type="ARBA" id="ARBA00022840"/>
    </source>
</evidence>
<evidence type="ECO:0000256" key="9">
    <source>
        <dbReference type="SAM" id="MobiDB-lite"/>
    </source>
</evidence>
<keyword evidence="5 8" id="KW-0829">Tyrosine-protein kinase</keyword>
<dbReference type="InterPro" id="IPR008266">
    <property type="entry name" value="Tyr_kinase_AS"/>
</dbReference>
<evidence type="ECO:0000313" key="12">
    <source>
        <dbReference type="EMBL" id="CAJ0595365.1"/>
    </source>
</evidence>
<evidence type="ECO:0000256" key="1">
    <source>
        <dbReference type="ARBA" id="ARBA00022679"/>
    </source>
</evidence>
<feature type="compositionally biased region" description="Basic and acidic residues" evidence="9">
    <location>
        <begin position="500"/>
        <end position="509"/>
    </location>
</feature>
<keyword evidence="13" id="KW-1185">Reference proteome</keyword>
<dbReference type="PANTHER" id="PTHR24418">
    <property type="entry name" value="TYROSINE-PROTEIN KINASE"/>
    <property type="match status" value="1"/>
</dbReference>
<evidence type="ECO:0000259" key="11">
    <source>
        <dbReference type="PROSITE" id="PS50011"/>
    </source>
</evidence>
<gene>
    <name evidence="12" type="ORF">CYNAS_LOCUS7348</name>
</gene>
<feature type="compositionally biased region" description="Low complexity" evidence="9">
    <location>
        <begin position="574"/>
        <end position="584"/>
    </location>
</feature>
<dbReference type="AlphaFoldDB" id="A0AA36GNM6"/>
<evidence type="ECO:0000256" key="6">
    <source>
        <dbReference type="ARBA" id="ARBA00051245"/>
    </source>
</evidence>
<dbReference type="InterPro" id="IPR011009">
    <property type="entry name" value="Kinase-like_dom_sf"/>
</dbReference>
<feature type="compositionally biased region" description="Basic and acidic residues" evidence="9">
    <location>
        <begin position="562"/>
        <end position="573"/>
    </location>
</feature>
<protein>
    <recommendedName>
        <fullName evidence="8">Tyrosine-protein kinase</fullName>
        <ecNumber evidence="8">2.7.10.2</ecNumber>
    </recommendedName>
</protein>
<dbReference type="PROSITE" id="PS50011">
    <property type="entry name" value="PROTEIN_KINASE_DOM"/>
    <property type="match status" value="1"/>
</dbReference>
<dbReference type="Pfam" id="PF00017">
    <property type="entry name" value="SH2"/>
    <property type="match status" value="1"/>
</dbReference>
<feature type="domain" description="SH2" evidence="10">
    <location>
        <begin position="27"/>
        <end position="137"/>
    </location>
</feature>
<comment type="similarity">
    <text evidence="8">Belongs to the protein kinase superfamily. Tyr protein kinase family.</text>
</comment>
<dbReference type="InterPro" id="IPR000980">
    <property type="entry name" value="SH2"/>
</dbReference>